<sequence>MMENTASGQTRGEHRLRQRLQATVVGALLCSTPVAAQDWLVLEDVSARFRLSEQTVLGDDAPEEFDAYDVAANFLLPWDYYSDGGWGIGSEVMFSVGLLRGAGETALVVSAVPEITFGSEDGRFQLDLGAGFALFSRHQFGVQDFGGPFQFALTAGLRIPIYKQWGLGYRFQHYSDAGVNGPDTTGADLHMLEVVYRF</sequence>
<dbReference type="STRING" id="299255.SAMN02745129_0776"/>
<evidence type="ECO:0000313" key="2">
    <source>
        <dbReference type="Proteomes" id="UP000184268"/>
    </source>
</evidence>
<name>A0A1M5MU16_9GAMM</name>
<dbReference type="EMBL" id="FQXG01000001">
    <property type="protein sequence ID" value="SHG80685.1"/>
    <property type="molecule type" value="Genomic_DNA"/>
</dbReference>
<reference evidence="1 2" key="1">
    <citation type="submission" date="2016-11" db="EMBL/GenBank/DDBJ databases">
        <authorList>
            <person name="Jaros S."/>
            <person name="Januszkiewicz K."/>
            <person name="Wedrychowicz H."/>
        </authorList>
    </citation>
    <scope>NUCLEOTIDE SEQUENCE [LARGE SCALE GENOMIC DNA]</scope>
    <source>
        <strain evidence="1 2">DSM 16917</strain>
    </source>
</reference>
<dbReference type="AlphaFoldDB" id="A0A1M5MU16"/>
<gene>
    <name evidence="1" type="ORF">SAMN02745129_0776</name>
</gene>
<protein>
    <submittedName>
        <fullName evidence="1">Lipid A 3-O-deacylase (PagL)</fullName>
    </submittedName>
</protein>
<proteinExistence type="predicted"/>
<dbReference type="Pfam" id="PF09411">
    <property type="entry name" value="PagL"/>
    <property type="match status" value="1"/>
</dbReference>
<keyword evidence="2" id="KW-1185">Reference proteome</keyword>
<dbReference type="Proteomes" id="UP000184268">
    <property type="component" value="Unassembled WGS sequence"/>
</dbReference>
<dbReference type="InterPro" id="IPR018550">
    <property type="entry name" value="Lipid-A_deacylase-rel"/>
</dbReference>
<accession>A0A1M5MU16</accession>
<organism evidence="1 2">
    <name type="scientific">Ferrimonas marina</name>
    <dbReference type="NCBI Taxonomy" id="299255"/>
    <lineage>
        <taxon>Bacteria</taxon>
        <taxon>Pseudomonadati</taxon>
        <taxon>Pseudomonadota</taxon>
        <taxon>Gammaproteobacteria</taxon>
        <taxon>Alteromonadales</taxon>
        <taxon>Ferrimonadaceae</taxon>
        <taxon>Ferrimonas</taxon>
    </lineage>
</organism>
<evidence type="ECO:0000313" key="1">
    <source>
        <dbReference type="EMBL" id="SHG80685.1"/>
    </source>
</evidence>
<dbReference type="Gene3D" id="2.40.160.20">
    <property type="match status" value="1"/>
</dbReference>